<dbReference type="Proteomes" id="UP001234297">
    <property type="component" value="Chromosome 2"/>
</dbReference>
<comment type="caution">
    <text evidence="1">The sequence shown here is derived from an EMBL/GenBank/DDBJ whole genome shotgun (WGS) entry which is preliminary data.</text>
</comment>
<gene>
    <name evidence="1" type="ORF">MRB53_004596</name>
</gene>
<evidence type="ECO:0000313" key="1">
    <source>
        <dbReference type="EMBL" id="KAJ8642848.1"/>
    </source>
</evidence>
<organism evidence="1 2">
    <name type="scientific">Persea americana</name>
    <name type="common">Avocado</name>
    <dbReference type="NCBI Taxonomy" id="3435"/>
    <lineage>
        <taxon>Eukaryota</taxon>
        <taxon>Viridiplantae</taxon>
        <taxon>Streptophyta</taxon>
        <taxon>Embryophyta</taxon>
        <taxon>Tracheophyta</taxon>
        <taxon>Spermatophyta</taxon>
        <taxon>Magnoliopsida</taxon>
        <taxon>Magnoliidae</taxon>
        <taxon>Laurales</taxon>
        <taxon>Lauraceae</taxon>
        <taxon>Persea</taxon>
    </lineage>
</organism>
<name>A0ACC2MB71_PERAE</name>
<proteinExistence type="predicted"/>
<sequence>MDKQECSIEQGSDAWPPTTNPLNNTSSDGDASQQQEHNSSGKQRKSRWDLCPVADGTCKRRKSRWASDDSQLLGPSQLPDFVRNPVGRVDLDPEIHGLNIRLVEITEKLRGSKVLDDRPEEERSPSPPLEYNNLGIRINPREARLRKKLIEEKQGIISRLILKTLKPPSDQKPKFCKKLYVPVKDYPDYKFVGLIIGPRGNTQKRMEKESGAKIHLRGKGSRKEPKTWPPDGEDLHVLIEADSQKSLDAAVGMVEKLLVPVKDEVNTVKQAQLKELAELNPCKRCGEHGHTQFSCPDRKFNVDVLCDVCGGDHATTNCPLTASDSGCVTSTAAPEAESKTNKEIDDSSLYVGGIPFDLDDKQLMQLFSPFGNVIHAHVIKDRTTGMRKGYGFVKYSDPANAAKAIEGMNELKIGSRMLAVKVAGRPEAARILDSGGTTALKLLPPYPGPPSVPQDNHVQSAWPGPPQSMLQEPCATFFRSDALGLPPVSSEETDRFSRQLPSYYRSGYMISEETVQSAWPGPPGSMLRKPCATFSRRDALDLPPVSSEETDRFGRQLPSFLISEETVQSAWPGPPGSVLREPCATFSRRDSLDLPPVSSEETDRFARQLPSYYGSDNDYLISGEPVQSAWPGPPGSMLREPCATFSRSDALDLPPINSEETNRFGRQLPSYYGSDYLISSPRTLASFPGNPAYSTDYSTQSDSVNKQIPLSSGSSCKIPCLTTSTLSELPTNLSSSPSNLGQDYLFPRRPPSSYRSSYDIPASSSSALASFPGNLRSSPGELVQTDSFSRQFPS</sequence>
<reference evidence="1 2" key="1">
    <citation type="journal article" date="2022" name="Hortic Res">
        <title>A haplotype resolved chromosomal level avocado genome allows analysis of novel avocado genes.</title>
        <authorList>
            <person name="Nath O."/>
            <person name="Fletcher S.J."/>
            <person name="Hayward A."/>
            <person name="Shaw L.M."/>
            <person name="Masouleh A.K."/>
            <person name="Furtado A."/>
            <person name="Henry R.J."/>
            <person name="Mitter N."/>
        </authorList>
    </citation>
    <scope>NUCLEOTIDE SEQUENCE [LARGE SCALE GENOMIC DNA]</scope>
    <source>
        <strain evidence="2">cv. Hass</strain>
    </source>
</reference>
<evidence type="ECO:0000313" key="2">
    <source>
        <dbReference type="Proteomes" id="UP001234297"/>
    </source>
</evidence>
<protein>
    <submittedName>
        <fullName evidence="1">Uncharacterized protein</fullName>
    </submittedName>
</protein>
<accession>A0ACC2MB71</accession>
<dbReference type="EMBL" id="CM056810">
    <property type="protein sequence ID" value="KAJ8642848.1"/>
    <property type="molecule type" value="Genomic_DNA"/>
</dbReference>
<keyword evidence="2" id="KW-1185">Reference proteome</keyword>